<keyword evidence="6 9" id="KW-1133">Transmembrane helix</keyword>
<dbReference type="PRINTS" id="PR00812">
    <property type="entry name" value="BCTERIALGSPF"/>
</dbReference>
<dbReference type="RefSeq" id="WP_268040885.1">
    <property type="nucleotide sequence ID" value="NZ_JAPQER010000003.1"/>
</dbReference>
<dbReference type="Pfam" id="PF00482">
    <property type="entry name" value="T2SSF"/>
    <property type="match status" value="2"/>
</dbReference>
<dbReference type="PANTHER" id="PTHR30012:SF0">
    <property type="entry name" value="TYPE II SECRETION SYSTEM PROTEIN F-RELATED"/>
    <property type="match status" value="1"/>
</dbReference>
<keyword evidence="7 9" id="KW-0472">Membrane</keyword>
<dbReference type="EMBL" id="JAPQER010000003">
    <property type="protein sequence ID" value="MCY6484580.1"/>
    <property type="molecule type" value="Genomic_DNA"/>
</dbReference>
<keyword evidence="5 8" id="KW-0812">Transmembrane</keyword>
<evidence type="ECO:0000313" key="11">
    <source>
        <dbReference type="EMBL" id="MCY6484580.1"/>
    </source>
</evidence>
<reference evidence="11" key="1">
    <citation type="submission" date="2022-12" db="EMBL/GenBank/DDBJ databases">
        <authorList>
            <person name="Wang J."/>
        </authorList>
    </citation>
    <scope>NUCLEOTIDE SEQUENCE</scope>
    <source>
        <strain evidence="11">HY-45-18</strain>
    </source>
</reference>
<keyword evidence="4" id="KW-1003">Cell membrane</keyword>
<gene>
    <name evidence="11" type="ORF">OW763_09525</name>
</gene>
<evidence type="ECO:0000256" key="3">
    <source>
        <dbReference type="ARBA" id="ARBA00022448"/>
    </source>
</evidence>
<dbReference type="InterPro" id="IPR018076">
    <property type="entry name" value="T2SS_GspF_dom"/>
</dbReference>
<feature type="transmembrane region" description="Helical" evidence="9">
    <location>
        <begin position="374"/>
        <end position="395"/>
    </location>
</feature>
<evidence type="ECO:0000256" key="1">
    <source>
        <dbReference type="ARBA" id="ARBA00004651"/>
    </source>
</evidence>
<evidence type="ECO:0000313" key="12">
    <source>
        <dbReference type="Proteomes" id="UP001078443"/>
    </source>
</evidence>
<evidence type="ECO:0000256" key="8">
    <source>
        <dbReference type="RuleBase" id="RU003923"/>
    </source>
</evidence>
<feature type="transmembrane region" description="Helical" evidence="9">
    <location>
        <begin position="168"/>
        <end position="190"/>
    </location>
</feature>
<comment type="subcellular location">
    <subcellularLocation>
        <location evidence="1 8">Cell membrane</location>
        <topology evidence="1 8">Multi-pass membrane protein</topology>
    </subcellularLocation>
</comment>
<dbReference type="InterPro" id="IPR042094">
    <property type="entry name" value="T2SS_GspF_sf"/>
</dbReference>
<keyword evidence="3 8" id="KW-0813">Transport</keyword>
<dbReference type="InterPro" id="IPR001992">
    <property type="entry name" value="T2SS_GspF/T4SS_PilC_CS"/>
</dbReference>
<evidence type="ECO:0000256" key="7">
    <source>
        <dbReference type="ARBA" id="ARBA00023136"/>
    </source>
</evidence>
<comment type="similarity">
    <text evidence="2 8">Belongs to the GSP F family.</text>
</comment>
<proteinExistence type="inferred from homology"/>
<dbReference type="Gene3D" id="1.20.81.30">
    <property type="entry name" value="Type II secretion system (T2SS), domain F"/>
    <property type="match status" value="2"/>
</dbReference>
<organism evidence="11 12">
    <name type="scientific">Clostridium aestuarii</name>
    <dbReference type="NCBI Taxonomy" id="338193"/>
    <lineage>
        <taxon>Bacteria</taxon>
        <taxon>Bacillati</taxon>
        <taxon>Bacillota</taxon>
        <taxon>Clostridia</taxon>
        <taxon>Eubacteriales</taxon>
        <taxon>Clostridiaceae</taxon>
        <taxon>Clostridium</taxon>
    </lineage>
</organism>
<dbReference type="Proteomes" id="UP001078443">
    <property type="component" value="Unassembled WGS sequence"/>
</dbReference>
<comment type="caution">
    <text evidence="11">The sequence shown here is derived from an EMBL/GenBank/DDBJ whole genome shotgun (WGS) entry which is preliminary data.</text>
</comment>
<protein>
    <submittedName>
        <fullName evidence="11">Type II secretion system F family protein</fullName>
    </submittedName>
</protein>
<keyword evidence="12" id="KW-1185">Reference proteome</keyword>
<feature type="domain" description="Type II secretion system protein GspF" evidence="10">
    <location>
        <begin position="271"/>
        <end position="393"/>
    </location>
</feature>
<evidence type="ECO:0000256" key="9">
    <source>
        <dbReference type="SAM" id="Phobius"/>
    </source>
</evidence>
<evidence type="ECO:0000256" key="5">
    <source>
        <dbReference type="ARBA" id="ARBA00022692"/>
    </source>
</evidence>
<evidence type="ECO:0000256" key="6">
    <source>
        <dbReference type="ARBA" id="ARBA00022989"/>
    </source>
</evidence>
<feature type="transmembrane region" description="Helical" evidence="9">
    <location>
        <begin position="221"/>
        <end position="240"/>
    </location>
</feature>
<sequence>MPLFKYKAVNKQGKKVDGRFSANSKNEVLAMIRENSYYPVAIQEVEETKEIDLAAIFSKIKAKDLAVFCRQFYTLLNAGADILNSIQILKQQTQNKRMKASLEDIYEEIQKGSTLSSAFKKYQDVYPELLINMIQSGEDTGNLSTVIERMSEHYEKENNINRKIRGAMVYPIILSVVSVGVIIFLLTFVMPQFVSMFQGSGVELPPITKTMLNISNYIKNYWYIIILFVVLSITILKVLAKTVSGERIIETVKLNFPLIKNTNKKIITSRFARSLSTTLISGVSIINAVEVVSRVVGNKLVEKKLLTAREKITKGMPLAEAIKDIESFPPMLVAMVKIGEESGALDDILEKTADFYDGEVEEALQKLTTMIEPLMILIMGAIVGFIVISMMLPMFDMFKTVG</sequence>
<accession>A0ABT4D2R3</accession>
<dbReference type="InterPro" id="IPR003004">
    <property type="entry name" value="GspF/PilC"/>
</dbReference>
<evidence type="ECO:0000259" key="10">
    <source>
        <dbReference type="Pfam" id="PF00482"/>
    </source>
</evidence>
<feature type="domain" description="Type II secretion system protein GspF" evidence="10">
    <location>
        <begin position="68"/>
        <end position="191"/>
    </location>
</feature>
<name>A0ABT4D2R3_9CLOT</name>
<evidence type="ECO:0000256" key="2">
    <source>
        <dbReference type="ARBA" id="ARBA00005745"/>
    </source>
</evidence>
<dbReference type="PANTHER" id="PTHR30012">
    <property type="entry name" value="GENERAL SECRETION PATHWAY PROTEIN"/>
    <property type="match status" value="1"/>
</dbReference>
<evidence type="ECO:0000256" key="4">
    <source>
        <dbReference type="ARBA" id="ARBA00022475"/>
    </source>
</evidence>
<dbReference type="PROSITE" id="PS00874">
    <property type="entry name" value="T2SP_F"/>
    <property type="match status" value="1"/>
</dbReference>